<evidence type="ECO:0000313" key="2">
    <source>
        <dbReference type="Proteomes" id="UP000595064"/>
    </source>
</evidence>
<name>A0A7T2YMT5_9BURK</name>
<dbReference type="KEGG" id="dla:I6G47_16380"/>
<dbReference type="Proteomes" id="UP000595064">
    <property type="component" value="Chromosome"/>
</dbReference>
<accession>A0A7T2YMT5</accession>
<proteinExistence type="predicted"/>
<dbReference type="AlphaFoldDB" id="A0A7T2YMT5"/>
<dbReference type="RefSeq" id="WP_198129269.1">
    <property type="nucleotide sequence ID" value="NZ_CP065748.1"/>
</dbReference>
<keyword evidence="2" id="KW-1185">Reference proteome</keyword>
<gene>
    <name evidence="1" type="ORF">I6G47_16380</name>
</gene>
<sequence length="98" mass="11280">MNYSSMRKTLARDLRECTRCGLPAWARAHVEERVEYAAHWWRLSRDRTKASDLRRDGYMKAVRVQLSMLELLSAFRIGDDGAQARLKRTRGILGAAKG</sequence>
<evidence type="ECO:0000313" key="1">
    <source>
        <dbReference type="EMBL" id="QPS78609.1"/>
    </source>
</evidence>
<organism evidence="1 2">
    <name type="scientific">Delftia lacustris</name>
    <dbReference type="NCBI Taxonomy" id="558537"/>
    <lineage>
        <taxon>Bacteria</taxon>
        <taxon>Pseudomonadati</taxon>
        <taxon>Pseudomonadota</taxon>
        <taxon>Betaproteobacteria</taxon>
        <taxon>Burkholderiales</taxon>
        <taxon>Comamonadaceae</taxon>
        <taxon>Delftia</taxon>
    </lineage>
</organism>
<reference evidence="1 2" key="1">
    <citation type="submission" date="2020-12" db="EMBL/GenBank/DDBJ databases">
        <title>FDA dAtabase for Regulatory Grade micrObial Sequences (FDA-ARGOS): Supporting development and validation of Infectious Disease Dx tests.</title>
        <authorList>
            <person name="Sproer C."/>
            <person name="Gronow S."/>
            <person name="Severitt S."/>
            <person name="Schroder I."/>
            <person name="Tallon L."/>
            <person name="Sadzewicz L."/>
            <person name="Zhao X."/>
            <person name="Boylan J."/>
            <person name="Ott S."/>
            <person name="Bowen H."/>
            <person name="Vavikolanu K."/>
            <person name="Mehta A."/>
            <person name="Aluvathingal J."/>
            <person name="Nadendla S."/>
            <person name="Lowell S."/>
            <person name="Myers T."/>
            <person name="Yan Y."/>
            <person name="Sichtig H."/>
        </authorList>
    </citation>
    <scope>NUCLEOTIDE SEQUENCE [LARGE SCALE GENOMIC DNA]</scope>
    <source>
        <strain evidence="1 2">FDAARGOS_890</strain>
    </source>
</reference>
<protein>
    <submittedName>
        <fullName evidence="1">Uncharacterized protein</fullName>
    </submittedName>
</protein>
<dbReference type="EMBL" id="CP065748">
    <property type="protein sequence ID" value="QPS78609.1"/>
    <property type="molecule type" value="Genomic_DNA"/>
</dbReference>